<reference evidence="6" key="1">
    <citation type="submission" date="2017-09" db="EMBL/GenBank/DDBJ databases">
        <authorList>
            <person name="Varghese N."/>
            <person name="Submissions S."/>
        </authorList>
    </citation>
    <scope>NUCLEOTIDE SEQUENCE [LARGE SCALE GENOMIC DNA]</scope>
    <source>
        <strain evidence="6">DSM 15103</strain>
    </source>
</reference>
<dbReference type="OrthoDB" id="7057390at2"/>
<dbReference type="Gene3D" id="3.30.450.20">
    <property type="entry name" value="PAS domain"/>
    <property type="match status" value="3"/>
</dbReference>
<dbReference type="CDD" id="cd01949">
    <property type="entry name" value="GGDEF"/>
    <property type="match status" value="1"/>
</dbReference>
<feature type="domain" description="PAC" evidence="2">
    <location>
        <begin position="73"/>
        <end position="125"/>
    </location>
</feature>
<dbReference type="SUPFAM" id="SSF55785">
    <property type="entry name" value="PYP-like sensor domain (PAS domain)"/>
    <property type="match status" value="3"/>
</dbReference>
<dbReference type="PROSITE" id="PS50887">
    <property type="entry name" value="GGDEF"/>
    <property type="match status" value="1"/>
</dbReference>
<dbReference type="EMBL" id="OBEI01000001">
    <property type="protein sequence ID" value="SNZ03434.1"/>
    <property type="molecule type" value="Genomic_DNA"/>
</dbReference>
<dbReference type="InterPro" id="IPR000014">
    <property type="entry name" value="PAS"/>
</dbReference>
<feature type="domain" description="PAS" evidence="1">
    <location>
        <begin position="261"/>
        <end position="318"/>
    </location>
</feature>
<keyword evidence="6" id="KW-1185">Reference proteome</keyword>
<feature type="domain" description="GGDEF" evidence="4">
    <location>
        <begin position="413"/>
        <end position="542"/>
    </location>
</feature>
<dbReference type="InterPro" id="IPR013767">
    <property type="entry name" value="PAS_fold"/>
</dbReference>
<dbReference type="NCBIfam" id="TIGR00254">
    <property type="entry name" value="GGDEF"/>
    <property type="match status" value="1"/>
</dbReference>
<dbReference type="Pfam" id="PF00989">
    <property type="entry name" value="PAS"/>
    <property type="match status" value="1"/>
</dbReference>
<dbReference type="GO" id="GO:0006355">
    <property type="term" value="P:regulation of DNA-templated transcription"/>
    <property type="evidence" value="ECO:0007669"/>
    <property type="project" value="InterPro"/>
</dbReference>
<dbReference type="Proteomes" id="UP000219036">
    <property type="component" value="Unassembled WGS sequence"/>
</dbReference>
<dbReference type="InterPro" id="IPR000700">
    <property type="entry name" value="PAS-assoc_C"/>
</dbReference>
<dbReference type="Pfam" id="PF00990">
    <property type="entry name" value="GGDEF"/>
    <property type="match status" value="1"/>
</dbReference>
<feature type="domain" description="PAS" evidence="1">
    <location>
        <begin position="2"/>
        <end position="57"/>
    </location>
</feature>
<feature type="domain" description="PAC" evidence="2">
    <location>
        <begin position="326"/>
        <end position="382"/>
    </location>
</feature>
<dbReference type="InterPro" id="IPR001610">
    <property type="entry name" value="PAC"/>
</dbReference>
<dbReference type="SMART" id="SM00086">
    <property type="entry name" value="PAC"/>
    <property type="match status" value="3"/>
</dbReference>
<evidence type="ECO:0000313" key="5">
    <source>
        <dbReference type="EMBL" id="SNZ03434.1"/>
    </source>
</evidence>
<dbReference type="CDD" id="cd00130">
    <property type="entry name" value="PAS"/>
    <property type="match status" value="2"/>
</dbReference>
<evidence type="ECO:0000259" key="4">
    <source>
        <dbReference type="PROSITE" id="PS50887"/>
    </source>
</evidence>
<sequence>MKPAELKNILDYSPDIIFTMSPDGTIKYINRTFSQVLGYQPEEIIGHSVLELLDEKEAFDSCMKILKEKHFCPDQEVFFKTKNGNKIRVIKKVKGITDKNGKVKEIVVNARDLAYLDVLKEKLEDYAEHLEFLIEDRTKELRKIKTFLEDVISSMPDMLVVIDNNEEVVLLNKAAAKLSQKNGDFLNRIHIYTEGKDIRLKDFIKTFDKEKSFKTFNCSYKKNSEKIPMFIVISPLIHEGQLTGFIFILKDISELKIKEEKLTLYKTIFENTLDAIGIIDREGKYVDQNSSNEELLGYSIDEIRGIHFSEILKIKNPQKIWDRLKKEGRLRFVATMTNRKGEERYLDIVALSVKDETGEDKYYVGIKRDITDLIKREKQLEELNKQLEKRLYTDPLTNLPNRLKLVEDLKSIGSPKLAVLNIDDFKEINDFYGYKVGDFVLKEIGNRLKSLLSGKNLKVYKLSGDEFAVLATRYIQSSEFEKMVHNVIYNIQENPIIYNDYEIHLSFTAGIALENHNILNKADMALKYAKENKKPVVSYSEKLQMKELYETNILITGKVKEALKNDRITVYYQPIFDNKTGKAEKYESLVRIIDIDGSIILPGKFLEISKKARLYPEIAKKVVKKAFEDFKELPYQFSINLSVKDIENREITELIFEYLNRPEYKGKVIFEILESEGIENYEEVSGFIKEVKNLGGMISLDDFGAGYSNFEYILKLDVDYIKIDSSLIKNIHSDIYSQIIVETIIGFAQKLGIRTIAEFVHSEDVFDMVKNLGIDYSQGFYLGEPQPIDKLFK</sequence>
<gene>
    <name evidence="5" type="ORF">SAMN06265182_0379</name>
</gene>
<dbReference type="Pfam" id="PF00563">
    <property type="entry name" value="EAL"/>
    <property type="match status" value="1"/>
</dbReference>
<dbReference type="NCBIfam" id="TIGR00229">
    <property type="entry name" value="sensory_box"/>
    <property type="match status" value="3"/>
</dbReference>
<dbReference type="PANTHER" id="PTHR44757">
    <property type="entry name" value="DIGUANYLATE CYCLASE DGCP"/>
    <property type="match status" value="1"/>
</dbReference>
<dbReference type="InterPro" id="IPR043128">
    <property type="entry name" value="Rev_trsase/Diguanyl_cyclase"/>
</dbReference>
<protein>
    <submittedName>
        <fullName evidence="5">PAS domain S-box-containing protein/diguanylate cyclase (GGDEF) domain-containing protein</fullName>
    </submittedName>
</protein>
<proteinExistence type="predicted"/>
<dbReference type="Pfam" id="PF08448">
    <property type="entry name" value="PAS_4"/>
    <property type="match status" value="1"/>
</dbReference>
<evidence type="ECO:0000259" key="1">
    <source>
        <dbReference type="PROSITE" id="PS50112"/>
    </source>
</evidence>
<dbReference type="RefSeq" id="WP_096999567.1">
    <property type="nucleotide sequence ID" value="NZ_OBEI01000001.1"/>
</dbReference>
<evidence type="ECO:0000259" key="3">
    <source>
        <dbReference type="PROSITE" id="PS50883"/>
    </source>
</evidence>
<dbReference type="InterPro" id="IPR052155">
    <property type="entry name" value="Biofilm_reg_signaling"/>
</dbReference>
<dbReference type="InterPro" id="IPR001633">
    <property type="entry name" value="EAL_dom"/>
</dbReference>
<feature type="domain" description="EAL" evidence="3">
    <location>
        <begin position="552"/>
        <end position="793"/>
    </location>
</feature>
<evidence type="ECO:0000313" key="6">
    <source>
        <dbReference type="Proteomes" id="UP000219036"/>
    </source>
</evidence>
<dbReference type="PROSITE" id="PS50113">
    <property type="entry name" value="PAC"/>
    <property type="match status" value="2"/>
</dbReference>
<dbReference type="Gene3D" id="3.20.20.450">
    <property type="entry name" value="EAL domain"/>
    <property type="match status" value="1"/>
</dbReference>
<dbReference type="PANTHER" id="PTHR44757:SF2">
    <property type="entry name" value="BIOFILM ARCHITECTURE MAINTENANCE PROTEIN MBAA"/>
    <property type="match status" value="1"/>
</dbReference>
<dbReference type="Gene3D" id="3.30.70.270">
    <property type="match status" value="1"/>
</dbReference>
<dbReference type="CDD" id="cd01948">
    <property type="entry name" value="EAL"/>
    <property type="match status" value="1"/>
</dbReference>
<dbReference type="InterPro" id="IPR000160">
    <property type="entry name" value="GGDEF_dom"/>
</dbReference>
<name>A0A285N1U2_9AQUI</name>
<dbReference type="SUPFAM" id="SSF55073">
    <property type="entry name" value="Nucleotide cyclase"/>
    <property type="match status" value="1"/>
</dbReference>
<accession>A0A285N1U2</accession>
<dbReference type="SMART" id="SM00267">
    <property type="entry name" value="GGDEF"/>
    <property type="match status" value="1"/>
</dbReference>
<dbReference type="SUPFAM" id="SSF141868">
    <property type="entry name" value="EAL domain-like"/>
    <property type="match status" value="1"/>
</dbReference>
<dbReference type="InterPro" id="IPR035965">
    <property type="entry name" value="PAS-like_dom_sf"/>
</dbReference>
<dbReference type="PROSITE" id="PS50883">
    <property type="entry name" value="EAL"/>
    <property type="match status" value="1"/>
</dbReference>
<dbReference type="InterPro" id="IPR013656">
    <property type="entry name" value="PAS_4"/>
</dbReference>
<dbReference type="InterPro" id="IPR029787">
    <property type="entry name" value="Nucleotide_cyclase"/>
</dbReference>
<dbReference type="AlphaFoldDB" id="A0A285N1U2"/>
<dbReference type="SMART" id="SM00091">
    <property type="entry name" value="PAS"/>
    <property type="match status" value="3"/>
</dbReference>
<evidence type="ECO:0000259" key="2">
    <source>
        <dbReference type="PROSITE" id="PS50113"/>
    </source>
</evidence>
<dbReference type="SMART" id="SM00052">
    <property type="entry name" value="EAL"/>
    <property type="match status" value="1"/>
</dbReference>
<dbReference type="PROSITE" id="PS50112">
    <property type="entry name" value="PAS"/>
    <property type="match status" value="2"/>
</dbReference>
<dbReference type="InterPro" id="IPR035919">
    <property type="entry name" value="EAL_sf"/>
</dbReference>
<organism evidence="5 6">
    <name type="scientific">Persephonella hydrogeniphila</name>
    <dbReference type="NCBI Taxonomy" id="198703"/>
    <lineage>
        <taxon>Bacteria</taxon>
        <taxon>Pseudomonadati</taxon>
        <taxon>Aquificota</taxon>
        <taxon>Aquificia</taxon>
        <taxon>Aquificales</taxon>
        <taxon>Hydrogenothermaceae</taxon>
        <taxon>Persephonella</taxon>
    </lineage>
</organism>
<dbReference type="Pfam" id="PF13426">
    <property type="entry name" value="PAS_9"/>
    <property type="match status" value="1"/>
</dbReference>